<dbReference type="InterPro" id="IPR011330">
    <property type="entry name" value="Glyco_hydro/deAcase_b/a-brl"/>
</dbReference>
<dbReference type="GO" id="GO:0016810">
    <property type="term" value="F:hydrolase activity, acting on carbon-nitrogen (but not peptide) bonds"/>
    <property type="evidence" value="ECO:0007669"/>
    <property type="project" value="InterPro"/>
</dbReference>
<evidence type="ECO:0000259" key="2">
    <source>
        <dbReference type="PROSITE" id="PS51677"/>
    </source>
</evidence>
<reference evidence="3 4" key="1">
    <citation type="submission" date="2019-02" db="EMBL/GenBank/DDBJ databases">
        <title>Deep-cultivation of Planctomycetes and their phenomic and genomic characterization uncovers novel biology.</title>
        <authorList>
            <person name="Wiegand S."/>
            <person name="Jogler M."/>
            <person name="Boedeker C."/>
            <person name="Pinto D."/>
            <person name="Vollmers J."/>
            <person name="Rivas-Marin E."/>
            <person name="Kohn T."/>
            <person name="Peeters S.H."/>
            <person name="Heuer A."/>
            <person name="Rast P."/>
            <person name="Oberbeckmann S."/>
            <person name="Bunk B."/>
            <person name="Jeske O."/>
            <person name="Meyerdierks A."/>
            <person name="Storesund J.E."/>
            <person name="Kallscheuer N."/>
            <person name="Luecker S."/>
            <person name="Lage O.M."/>
            <person name="Pohl T."/>
            <person name="Merkel B.J."/>
            <person name="Hornburger P."/>
            <person name="Mueller R.-W."/>
            <person name="Bruemmer F."/>
            <person name="Labrenz M."/>
            <person name="Spormann A.M."/>
            <person name="Op den Camp H."/>
            <person name="Overmann J."/>
            <person name="Amann R."/>
            <person name="Jetten M.S.M."/>
            <person name="Mascher T."/>
            <person name="Medema M.H."/>
            <person name="Devos D.P."/>
            <person name="Kaster A.-K."/>
            <person name="Ovreas L."/>
            <person name="Rohde M."/>
            <person name="Galperin M.Y."/>
            <person name="Jogler C."/>
        </authorList>
    </citation>
    <scope>NUCLEOTIDE SEQUENCE [LARGE SCALE GENOMIC DNA]</scope>
    <source>
        <strain evidence="3 4">Pan181</strain>
    </source>
</reference>
<dbReference type="PANTHER" id="PTHR10587">
    <property type="entry name" value="GLYCOSYL TRANSFERASE-RELATED"/>
    <property type="match status" value="1"/>
</dbReference>
<dbReference type="KEGG" id="amuc:Pan181_15530"/>
<accession>A0A518AL05</accession>
<dbReference type="Proteomes" id="UP000315750">
    <property type="component" value="Chromosome"/>
</dbReference>
<dbReference type="SUPFAM" id="SSF88713">
    <property type="entry name" value="Glycoside hydrolase/deacetylase"/>
    <property type="match status" value="1"/>
</dbReference>
<protein>
    <submittedName>
        <fullName evidence="3">Peptidoglycan-N-acetylglucosamine deacetylase</fullName>
        <ecNumber evidence="3">3.5.1.104</ecNumber>
    </submittedName>
</protein>
<dbReference type="PANTHER" id="PTHR10587:SF137">
    <property type="entry name" value="4-DEOXY-4-FORMAMIDO-L-ARABINOSE-PHOSPHOUNDECAPRENOL DEFORMYLASE ARND-RELATED"/>
    <property type="match status" value="1"/>
</dbReference>
<feature type="domain" description="NodB homology" evidence="2">
    <location>
        <begin position="108"/>
        <end position="289"/>
    </location>
</feature>
<gene>
    <name evidence="3" type="primary">pgdA_1</name>
    <name evidence="3" type="ORF">Pan181_15530</name>
</gene>
<dbReference type="RefSeq" id="WP_145246233.1">
    <property type="nucleotide sequence ID" value="NZ_CP036278.1"/>
</dbReference>
<evidence type="ECO:0000313" key="4">
    <source>
        <dbReference type="Proteomes" id="UP000315750"/>
    </source>
</evidence>
<keyword evidence="1" id="KW-1133">Transmembrane helix</keyword>
<dbReference type="EMBL" id="CP036278">
    <property type="protein sequence ID" value="QDU55364.1"/>
    <property type="molecule type" value="Genomic_DNA"/>
</dbReference>
<feature type="transmembrane region" description="Helical" evidence="1">
    <location>
        <begin position="65"/>
        <end position="88"/>
    </location>
</feature>
<dbReference type="InterPro" id="IPR050248">
    <property type="entry name" value="Polysacc_deacetylase_ArnD"/>
</dbReference>
<dbReference type="GO" id="GO:0005975">
    <property type="term" value="P:carbohydrate metabolic process"/>
    <property type="evidence" value="ECO:0007669"/>
    <property type="project" value="InterPro"/>
</dbReference>
<dbReference type="EC" id="3.5.1.104" evidence="3"/>
<name>A0A518AL05_9BACT</name>
<keyword evidence="3" id="KW-0378">Hydrolase</keyword>
<dbReference type="PROSITE" id="PS51677">
    <property type="entry name" value="NODB"/>
    <property type="match status" value="1"/>
</dbReference>
<sequence>MIARLFGWLTISLLVAAMARFAMAALGLGNDWAFRDSWLGIGMLSAGVLLGCAVWLFASKHRRRLKLLAGGLVLPLSCLLIAIFPPLWLLNTVDYFTAATFCFDTSDKVLAITIDDAIDPVTTSAILDLLDEHAVQATFFVMTDTTGEQPELSSTILQRIAETHELGNHQTRDQPAWQMSADTFAADVAEAQHTLSDFGSVRWLRPGAGVLTLSMAGAAESQDLQLLLGNVFPWDSHHTSVSFSSRYVMGRVRPGAVVVLHDQGARGERTLAVLREIIPQLQQQGYRLVTVSELAKLAAKQ</sequence>
<organism evidence="3 4">
    <name type="scientific">Aeoliella mucimassa</name>
    <dbReference type="NCBI Taxonomy" id="2527972"/>
    <lineage>
        <taxon>Bacteria</taxon>
        <taxon>Pseudomonadati</taxon>
        <taxon>Planctomycetota</taxon>
        <taxon>Planctomycetia</taxon>
        <taxon>Pirellulales</taxon>
        <taxon>Lacipirellulaceae</taxon>
        <taxon>Aeoliella</taxon>
    </lineage>
</organism>
<evidence type="ECO:0000313" key="3">
    <source>
        <dbReference type="EMBL" id="QDU55364.1"/>
    </source>
</evidence>
<feature type="transmembrane region" description="Helical" evidence="1">
    <location>
        <begin position="40"/>
        <end position="58"/>
    </location>
</feature>
<dbReference type="OrthoDB" id="62208at2"/>
<dbReference type="Gene3D" id="3.20.20.370">
    <property type="entry name" value="Glycoside hydrolase/deacetylase"/>
    <property type="match status" value="1"/>
</dbReference>
<evidence type="ECO:0000256" key="1">
    <source>
        <dbReference type="SAM" id="Phobius"/>
    </source>
</evidence>
<proteinExistence type="predicted"/>
<dbReference type="InterPro" id="IPR002509">
    <property type="entry name" value="NODB_dom"/>
</dbReference>
<keyword evidence="1" id="KW-0812">Transmembrane</keyword>
<dbReference type="AlphaFoldDB" id="A0A518AL05"/>
<dbReference type="Pfam" id="PF01522">
    <property type="entry name" value="Polysacc_deac_1"/>
    <property type="match status" value="1"/>
</dbReference>
<keyword evidence="4" id="KW-1185">Reference proteome</keyword>
<keyword evidence="1" id="KW-0472">Membrane</keyword>